<protein>
    <submittedName>
        <fullName evidence="1">Uncharacterized protein</fullName>
    </submittedName>
</protein>
<dbReference type="EMBL" id="KR029599">
    <property type="protein sequence ID" value="AKH47877.1"/>
    <property type="molecule type" value="Genomic_DNA"/>
</dbReference>
<evidence type="ECO:0000313" key="1">
    <source>
        <dbReference type="EMBL" id="AKH47877.1"/>
    </source>
</evidence>
<sequence length="49" mass="5471">MSWGVAVGETLVAKHPSSSLLNNDRSWRPLLVASIAQGRNVLKFFDRFV</sequence>
<reference evidence="1" key="1">
    <citation type="journal article" date="2015" name="Front. Microbiol.">
        <title>Combining genomic sequencing methods to explore viral diversity and reveal potential virus-host interactions.</title>
        <authorList>
            <person name="Chow C.E."/>
            <person name="Winget D.M."/>
            <person name="White R.A.III."/>
            <person name="Hallam S.J."/>
            <person name="Suttle C.A."/>
        </authorList>
    </citation>
    <scope>NUCLEOTIDE SEQUENCE</scope>
    <source>
        <strain evidence="1">Oxic1_4</strain>
    </source>
</reference>
<reference evidence="1" key="2">
    <citation type="submission" date="2015-03" db="EMBL/GenBank/DDBJ databases">
        <authorList>
            <person name="Chow C.-E.T."/>
            <person name="Winget D.M."/>
            <person name="White R.A.III."/>
            <person name="Hallam S.J."/>
            <person name="Suttle C.A."/>
        </authorList>
    </citation>
    <scope>NUCLEOTIDE SEQUENCE</scope>
    <source>
        <strain evidence="1">Oxic1_4</strain>
    </source>
</reference>
<organism evidence="1">
    <name type="scientific">uncultured marine virus</name>
    <dbReference type="NCBI Taxonomy" id="186617"/>
    <lineage>
        <taxon>Viruses</taxon>
        <taxon>environmental samples</taxon>
    </lineage>
</organism>
<proteinExistence type="predicted"/>
<name>A0A0F7L8Z6_9VIRU</name>
<accession>A0A0F7L8Z6</accession>